<gene>
    <name evidence="1" type="ORF">ACFO3L_09015</name>
</gene>
<reference evidence="2" key="1">
    <citation type="journal article" date="2019" name="Int. J. Syst. Evol. Microbiol.">
        <title>The Global Catalogue of Microorganisms (GCM) 10K type strain sequencing project: providing services to taxonomists for standard genome sequencing and annotation.</title>
        <authorList>
            <consortium name="The Broad Institute Genomics Platform"/>
            <consortium name="The Broad Institute Genome Sequencing Center for Infectious Disease"/>
            <person name="Wu L."/>
            <person name="Ma J."/>
        </authorList>
    </citation>
    <scope>NUCLEOTIDE SEQUENCE [LARGE SCALE GENOMIC DNA]</scope>
    <source>
        <strain evidence="2">CGMCC 1.19061</strain>
    </source>
</reference>
<evidence type="ECO:0000313" key="1">
    <source>
        <dbReference type="EMBL" id="MFC4710739.1"/>
    </source>
</evidence>
<dbReference type="EMBL" id="JBHSGT010000056">
    <property type="protein sequence ID" value="MFC4710739.1"/>
    <property type="molecule type" value="Genomic_DNA"/>
</dbReference>
<name>A0ABV9M6W6_9ENTE</name>
<evidence type="ECO:0000313" key="2">
    <source>
        <dbReference type="Proteomes" id="UP001596026"/>
    </source>
</evidence>
<organism evidence="1 2">
    <name type="scientific">Enterococcus eurekensis</name>
    <dbReference type="NCBI Taxonomy" id="1159753"/>
    <lineage>
        <taxon>Bacteria</taxon>
        <taxon>Bacillati</taxon>
        <taxon>Bacillota</taxon>
        <taxon>Bacilli</taxon>
        <taxon>Lactobacillales</taxon>
        <taxon>Enterococcaceae</taxon>
        <taxon>Enterococcus</taxon>
    </lineage>
</organism>
<protein>
    <submittedName>
        <fullName evidence="1">Transcription antitermination protein</fullName>
    </submittedName>
</protein>
<dbReference type="RefSeq" id="WP_379966269.1">
    <property type="nucleotide sequence ID" value="NZ_JBHSGT010000056.1"/>
</dbReference>
<proteinExistence type="predicted"/>
<keyword evidence="2" id="KW-1185">Reference proteome</keyword>
<accession>A0ABV9M6W6</accession>
<dbReference type="Proteomes" id="UP001596026">
    <property type="component" value="Unassembled WGS sequence"/>
</dbReference>
<comment type="caution">
    <text evidence="1">The sequence shown here is derived from an EMBL/GenBank/DDBJ whole genome shotgun (WGS) entry which is preliminary data.</text>
</comment>
<sequence length="73" mass="8660">MVQDLLVGKSYEVQTKDFHRSFVGKITDVTKENILVEIEHLSLVDSEMFKMNSLIKVDRFDIKRQLEDDYFFS</sequence>